<dbReference type="SUPFAM" id="SSF56784">
    <property type="entry name" value="HAD-like"/>
    <property type="match status" value="1"/>
</dbReference>
<dbReference type="Gene3D" id="1.10.150.240">
    <property type="entry name" value="Putative phosphatase, domain 2"/>
    <property type="match status" value="1"/>
</dbReference>
<sequence length="223" mass="24115">MAERRPGLVLFDLDGTLADTAPDLGAAANRLRVEDGLPRIDDEVLRPYTSQGARGLLFAAYGMTADDSRFDHYRTRFLSHYAAALCHKTRLFDGMAALLDMLEAQGVHWGVVTNKHERFTLPLMEALQLKQRAACIISGDTAPRPKPAPDPLLLACQQVGVQPLDAWYVGDDLRDIIAGKAAGMGTIAACYGYLGDGGNPDDWGADHQVAHPLQIAAIFGLTC</sequence>
<name>A0A5C1E9U7_9RHOO</name>
<proteinExistence type="predicted"/>
<keyword evidence="1" id="KW-0479">Metal-binding</keyword>
<keyword evidence="2" id="KW-0378">Hydrolase</keyword>
<dbReference type="Pfam" id="PF13419">
    <property type="entry name" value="HAD_2"/>
    <property type="match status" value="1"/>
</dbReference>
<keyword evidence="6" id="KW-1185">Reference proteome</keyword>
<dbReference type="NCBIfam" id="TIGR01549">
    <property type="entry name" value="HAD-SF-IA-v1"/>
    <property type="match status" value="1"/>
</dbReference>
<protein>
    <submittedName>
        <fullName evidence="5">Phosphoglycolate phosphatase</fullName>
    </submittedName>
</protein>
<dbReference type="InterPro" id="IPR050155">
    <property type="entry name" value="HAD-like_hydrolase_sf"/>
</dbReference>
<dbReference type="InterPro" id="IPR036412">
    <property type="entry name" value="HAD-like_sf"/>
</dbReference>
<dbReference type="NCBIfam" id="TIGR01509">
    <property type="entry name" value="HAD-SF-IA-v3"/>
    <property type="match status" value="1"/>
</dbReference>
<dbReference type="Gene3D" id="3.40.50.1000">
    <property type="entry name" value="HAD superfamily/HAD-like"/>
    <property type="match status" value="1"/>
</dbReference>
<dbReference type="EMBL" id="CP022579">
    <property type="protein sequence ID" value="QEL65670.1"/>
    <property type="molecule type" value="Genomic_DNA"/>
</dbReference>
<evidence type="ECO:0000256" key="2">
    <source>
        <dbReference type="ARBA" id="ARBA00022801"/>
    </source>
</evidence>
<dbReference type="InterPro" id="IPR023214">
    <property type="entry name" value="HAD_sf"/>
</dbReference>
<evidence type="ECO:0000313" key="5">
    <source>
        <dbReference type="EMBL" id="QEL65670.1"/>
    </source>
</evidence>
<dbReference type="SFLD" id="SFLDS00003">
    <property type="entry name" value="Haloacid_Dehalogenase"/>
    <property type="match status" value="1"/>
</dbReference>
<dbReference type="RefSeq" id="WP_054622050.1">
    <property type="nucleotide sequence ID" value="NZ_CP022579.1"/>
</dbReference>
<evidence type="ECO:0000256" key="1">
    <source>
        <dbReference type="ARBA" id="ARBA00022723"/>
    </source>
</evidence>
<dbReference type="InterPro" id="IPR041492">
    <property type="entry name" value="HAD_2"/>
</dbReference>
<dbReference type="InterPro" id="IPR023198">
    <property type="entry name" value="PGP-like_dom2"/>
</dbReference>
<dbReference type="InterPro" id="IPR006439">
    <property type="entry name" value="HAD-SF_hydro_IA"/>
</dbReference>
<reference evidence="5 6" key="1">
    <citation type="submission" date="2017-07" db="EMBL/GenBank/DDBJ databases">
        <title>Complete genome sequence of Oryzomicrobium terrae TPP412.</title>
        <authorList>
            <person name="Chiu L.-W."/>
            <person name="Lo K.-J."/>
            <person name="Tsai Y.-M."/>
            <person name="Lin S.-S."/>
            <person name="Kuo C.-H."/>
            <person name="Liu C.-T."/>
        </authorList>
    </citation>
    <scope>NUCLEOTIDE SEQUENCE [LARGE SCALE GENOMIC DNA]</scope>
    <source>
        <strain evidence="5 6">TPP412</strain>
    </source>
</reference>
<dbReference type="PANTHER" id="PTHR43434:SF23">
    <property type="entry name" value="PHOSPHOGLYCOLATE PHOSPHATASE"/>
    <property type="match status" value="1"/>
</dbReference>
<keyword evidence="4" id="KW-0119">Carbohydrate metabolism</keyword>
<dbReference type="GO" id="GO:0008967">
    <property type="term" value="F:phosphoglycolate phosphatase activity"/>
    <property type="evidence" value="ECO:0007669"/>
    <property type="project" value="TreeGrafter"/>
</dbReference>
<evidence type="ECO:0000256" key="3">
    <source>
        <dbReference type="ARBA" id="ARBA00022842"/>
    </source>
</evidence>
<evidence type="ECO:0000256" key="4">
    <source>
        <dbReference type="ARBA" id="ARBA00023277"/>
    </source>
</evidence>
<dbReference type="SFLD" id="SFLDG01129">
    <property type="entry name" value="C1.5:_HAD__Beta-PGM__Phosphata"/>
    <property type="match status" value="1"/>
</dbReference>
<dbReference type="GO" id="GO:0006281">
    <property type="term" value="P:DNA repair"/>
    <property type="evidence" value="ECO:0007669"/>
    <property type="project" value="TreeGrafter"/>
</dbReference>
<accession>A0A5C1E9U7</accession>
<dbReference type="KEGG" id="otr:OTERR_21940"/>
<keyword evidence="3" id="KW-0460">Magnesium</keyword>
<evidence type="ECO:0000313" key="6">
    <source>
        <dbReference type="Proteomes" id="UP000323671"/>
    </source>
</evidence>
<organism evidence="5 6">
    <name type="scientific">Oryzomicrobium terrae</name>
    <dbReference type="NCBI Taxonomy" id="1735038"/>
    <lineage>
        <taxon>Bacteria</taxon>
        <taxon>Pseudomonadati</taxon>
        <taxon>Pseudomonadota</taxon>
        <taxon>Betaproteobacteria</taxon>
        <taxon>Rhodocyclales</taxon>
        <taxon>Rhodocyclaceae</taxon>
        <taxon>Oryzomicrobium</taxon>
    </lineage>
</organism>
<dbReference type="SFLD" id="SFLDG01135">
    <property type="entry name" value="C1.5.6:_HAD__Beta-PGM__Phospha"/>
    <property type="match status" value="1"/>
</dbReference>
<dbReference type="Proteomes" id="UP000323671">
    <property type="component" value="Chromosome"/>
</dbReference>
<dbReference type="AlphaFoldDB" id="A0A5C1E9U7"/>
<dbReference type="GO" id="GO:0005829">
    <property type="term" value="C:cytosol"/>
    <property type="evidence" value="ECO:0007669"/>
    <property type="project" value="TreeGrafter"/>
</dbReference>
<gene>
    <name evidence="5" type="primary">gph</name>
    <name evidence="5" type="ORF">OTERR_21940</name>
</gene>
<dbReference type="PANTHER" id="PTHR43434">
    <property type="entry name" value="PHOSPHOGLYCOLATE PHOSPHATASE"/>
    <property type="match status" value="1"/>
</dbReference>
<dbReference type="GO" id="GO:0046872">
    <property type="term" value="F:metal ion binding"/>
    <property type="evidence" value="ECO:0007669"/>
    <property type="project" value="UniProtKB-KW"/>
</dbReference>